<evidence type="ECO:0000256" key="10">
    <source>
        <dbReference type="HAMAP-Rule" id="MF_00255"/>
    </source>
</evidence>
<feature type="domain" description="DALR anticodon binding" evidence="11">
    <location>
        <begin position="585"/>
        <end position="678"/>
    </location>
</feature>
<dbReference type="Gene3D" id="1.10.730.10">
    <property type="entry name" value="Isoleucyl-tRNA Synthetase, Domain 1"/>
    <property type="match status" value="1"/>
</dbReference>
<evidence type="ECO:0000256" key="4">
    <source>
        <dbReference type="ARBA" id="ARBA00022598"/>
    </source>
</evidence>
<dbReference type="EMBL" id="BAAADM010000054">
    <property type="protein sequence ID" value="GAA0443141.1"/>
    <property type="molecule type" value="Genomic_DNA"/>
</dbReference>
<dbReference type="PANTHER" id="PTHR30075:SF2">
    <property type="entry name" value="GLYCINE--TRNA LIGASE, CHLOROPLASTIC_MITOCHONDRIAL 2"/>
    <property type="match status" value="1"/>
</dbReference>
<gene>
    <name evidence="10 12" type="primary">glyS</name>
    <name evidence="12" type="ORF">GCM10008983_20400</name>
</gene>
<evidence type="ECO:0000256" key="3">
    <source>
        <dbReference type="ARBA" id="ARBA00022490"/>
    </source>
</evidence>
<dbReference type="PROSITE" id="PS50861">
    <property type="entry name" value="AA_TRNA_LIGASE_II_GLYAB"/>
    <property type="match status" value="1"/>
</dbReference>
<keyword evidence="5 10" id="KW-0547">Nucleotide-binding</keyword>
<dbReference type="GO" id="GO:0016874">
    <property type="term" value="F:ligase activity"/>
    <property type="evidence" value="ECO:0007669"/>
    <property type="project" value="UniProtKB-KW"/>
</dbReference>
<dbReference type="PANTHER" id="PTHR30075">
    <property type="entry name" value="GLYCYL-TRNA SYNTHETASE"/>
    <property type="match status" value="1"/>
</dbReference>
<evidence type="ECO:0000256" key="2">
    <source>
        <dbReference type="ARBA" id="ARBA00008226"/>
    </source>
</evidence>
<name>A0ABP3J5T5_9BACI</name>
<dbReference type="PRINTS" id="PR01045">
    <property type="entry name" value="TRNASYNTHGB"/>
</dbReference>
<evidence type="ECO:0000256" key="5">
    <source>
        <dbReference type="ARBA" id="ARBA00022741"/>
    </source>
</evidence>
<comment type="catalytic activity">
    <reaction evidence="9 10">
        <text>tRNA(Gly) + glycine + ATP = glycyl-tRNA(Gly) + AMP + diphosphate</text>
        <dbReference type="Rhea" id="RHEA:16013"/>
        <dbReference type="Rhea" id="RHEA-COMP:9664"/>
        <dbReference type="Rhea" id="RHEA-COMP:9683"/>
        <dbReference type="ChEBI" id="CHEBI:30616"/>
        <dbReference type="ChEBI" id="CHEBI:33019"/>
        <dbReference type="ChEBI" id="CHEBI:57305"/>
        <dbReference type="ChEBI" id="CHEBI:78442"/>
        <dbReference type="ChEBI" id="CHEBI:78522"/>
        <dbReference type="ChEBI" id="CHEBI:456215"/>
        <dbReference type="EC" id="6.1.1.14"/>
    </reaction>
</comment>
<evidence type="ECO:0000256" key="8">
    <source>
        <dbReference type="ARBA" id="ARBA00023146"/>
    </source>
</evidence>
<dbReference type="EC" id="6.1.1.14" evidence="10"/>
<evidence type="ECO:0000313" key="12">
    <source>
        <dbReference type="EMBL" id="GAA0443141.1"/>
    </source>
</evidence>
<keyword evidence="8 10" id="KW-0030">Aminoacyl-tRNA synthetase</keyword>
<reference evidence="13" key="1">
    <citation type="journal article" date="2019" name="Int. J. Syst. Evol. Microbiol.">
        <title>The Global Catalogue of Microorganisms (GCM) 10K type strain sequencing project: providing services to taxonomists for standard genome sequencing and annotation.</title>
        <authorList>
            <consortium name="The Broad Institute Genomics Platform"/>
            <consortium name="The Broad Institute Genome Sequencing Center for Infectious Disease"/>
            <person name="Wu L."/>
            <person name="Ma J."/>
        </authorList>
    </citation>
    <scope>NUCLEOTIDE SEQUENCE [LARGE SCALE GENOMIC DNA]</scope>
    <source>
        <strain evidence="13">JCM 12149</strain>
    </source>
</reference>
<dbReference type="NCBIfam" id="TIGR00211">
    <property type="entry name" value="glyS"/>
    <property type="match status" value="1"/>
</dbReference>
<dbReference type="InterPro" id="IPR015944">
    <property type="entry name" value="Gly-tRNA-synth_bsu"/>
</dbReference>
<dbReference type="HAMAP" id="MF_00255">
    <property type="entry name" value="Gly_tRNA_synth_beta"/>
    <property type="match status" value="1"/>
</dbReference>
<keyword evidence="4 10" id="KW-0436">Ligase</keyword>
<dbReference type="RefSeq" id="WP_343752791.1">
    <property type="nucleotide sequence ID" value="NZ_BAAADM010000054.1"/>
</dbReference>
<evidence type="ECO:0000256" key="7">
    <source>
        <dbReference type="ARBA" id="ARBA00022917"/>
    </source>
</evidence>
<dbReference type="Proteomes" id="UP001501459">
    <property type="component" value="Unassembled WGS sequence"/>
</dbReference>
<evidence type="ECO:0000259" key="11">
    <source>
        <dbReference type="Pfam" id="PF05746"/>
    </source>
</evidence>
<comment type="similarity">
    <text evidence="2 10">Belongs to the class-II aminoacyl-tRNA synthetase family.</text>
</comment>
<dbReference type="InterPro" id="IPR006194">
    <property type="entry name" value="Gly-tRNA-synth_heterodimer"/>
</dbReference>
<keyword evidence="13" id="KW-1185">Reference proteome</keyword>
<keyword evidence="7 10" id="KW-0648">Protein biosynthesis</keyword>
<comment type="caution">
    <text evidence="12">The sequence shown here is derived from an EMBL/GenBank/DDBJ whole genome shotgun (WGS) entry which is preliminary data.</text>
</comment>
<sequence length="697" mass="79017">MAEDILVEIGLEELPARFIDDAEKQFLQKSQRWLDEQRIAYDSITSFSTPRRLAVMVNGASDSQTSIREEVKGPSEKIAKDENGDWTKAAIGFSKGQGKTVDDIYTKDVNGSNYIFVEKQIIGKETRDLLPAFKDIIESISFPKNMRWAEQSLRYARPVRWLVALFGRDVIPFEVADVHTGNHTYGHRFLGNDITLTSPTEYEKALQEQYVIANPQKRQQLIANGMTQLESDHGFHIPEDDELLQEVRNLVEYPTVFTGSFDNNYLKLPEDVLITSMKEHQRYFPVKDSNGDLLPYFISVRNGDDYKLDTVRKGNEKVLQARLSDAQFFFEEDQKQSIDYYLNKLERIVFQEKLGTIGDKVRRVRKITEQLSQRLALDEQTQANALRAADICKFDLPTHMVDEFSNLQGIIGETYARNAGENESVAKAIADHYLPSQADGKLPDTLEGAMVSVADKLDTVVGCMEAGLIPSGSHDPYGLRRQATGLLRILHERHWDITVESLLELGQKLYLDIGMEQVDHEKAASELDQFLKQRAAYLLQNVASGQDITQALLHDDIGVMPYTMAKAKELSWQRNNSAFTPVHEALVRTLNLAGKTNRQNVDPDVFQTASESDLFAVLQQAENMFASANSRQNAHQALQELARLAQPIHAFFEHNMVMSDDAIIRDNRLSLVNRIAALVYSYADLSAIEWKQQFESV</sequence>
<proteinExistence type="inferred from homology"/>
<keyword evidence="3 10" id="KW-0963">Cytoplasm</keyword>
<evidence type="ECO:0000256" key="6">
    <source>
        <dbReference type="ARBA" id="ARBA00022840"/>
    </source>
</evidence>
<comment type="subunit">
    <text evidence="10">Tetramer of two alpha and two beta subunits.</text>
</comment>
<accession>A0ABP3J5T5</accession>
<comment type="subcellular location">
    <subcellularLocation>
        <location evidence="1 10">Cytoplasm</location>
    </subcellularLocation>
</comment>
<protein>
    <recommendedName>
        <fullName evidence="10">Glycine--tRNA ligase beta subunit</fullName>
        <ecNumber evidence="10">6.1.1.14</ecNumber>
    </recommendedName>
    <alternativeName>
        <fullName evidence="10">Glycyl-tRNA synthetase beta subunit</fullName>
        <shortName evidence="10">GlyRS</shortName>
    </alternativeName>
</protein>
<dbReference type="InterPro" id="IPR008909">
    <property type="entry name" value="DALR_anticod-bd"/>
</dbReference>
<evidence type="ECO:0000313" key="13">
    <source>
        <dbReference type="Proteomes" id="UP001501459"/>
    </source>
</evidence>
<dbReference type="Pfam" id="PF02092">
    <property type="entry name" value="tRNA_synt_2f"/>
    <property type="match status" value="1"/>
</dbReference>
<evidence type="ECO:0000256" key="1">
    <source>
        <dbReference type="ARBA" id="ARBA00004496"/>
    </source>
</evidence>
<evidence type="ECO:0000256" key="9">
    <source>
        <dbReference type="ARBA" id="ARBA00047937"/>
    </source>
</evidence>
<dbReference type="SUPFAM" id="SSF109604">
    <property type="entry name" value="HD-domain/PDEase-like"/>
    <property type="match status" value="1"/>
</dbReference>
<dbReference type="Pfam" id="PF05746">
    <property type="entry name" value="DALR_1"/>
    <property type="match status" value="1"/>
</dbReference>
<keyword evidence="6 10" id="KW-0067">ATP-binding</keyword>
<organism evidence="12 13">
    <name type="scientific">Lentibacillus halophilus</name>
    <dbReference type="NCBI Taxonomy" id="295065"/>
    <lineage>
        <taxon>Bacteria</taxon>
        <taxon>Bacillati</taxon>
        <taxon>Bacillota</taxon>
        <taxon>Bacilli</taxon>
        <taxon>Bacillales</taxon>
        <taxon>Bacillaceae</taxon>
        <taxon>Lentibacillus</taxon>
    </lineage>
</organism>